<evidence type="ECO:0000313" key="5">
    <source>
        <dbReference type="Proteomes" id="UP001155010"/>
    </source>
</evidence>
<dbReference type="Pfam" id="PF00436">
    <property type="entry name" value="SSB"/>
    <property type="match status" value="1"/>
</dbReference>
<dbReference type="GO" id="GO:0006260">
    <property type="term" value="P:DNA replication"/>
    <property type="evidence" value="ECO:0007669"/>
    <property type="project" value="InterPro"/>
</dbReference>
<dbReference type="NCBIfam" id="TIGR00621">
    <property type="entry name" value="ssb"/>
    <property type="match status" value="1"/>
</dbReference>
<name>A0A9X2Z5P5_9BACT</name>
<dbReference type="AlphaFoldDB" id="A0A9X2Z5P5"/>
<dbReference type="InterPro" id="IPR012340">
    <property type="entry name" value="NA-bd_OB-fold"/>
</dbReference>
<dbReference type="InterPro" id="IPR000424">
    <property type="entry name" value="Primosome_PriB/ssb"/>
</dbReference>
<dbReference type="CDD" id="cd04496">
    <property type="entry name" value="SSB_OBF"/>
    <property type="match status" value="1"/>
</dbReference>
<comment type="caution">
    <text evidence="4">The sequence shown here is derived from an EMBL/GenBank/DDBJ whole genome shotgun (WGS) entry which is preliminary data.</text>
</comment>
<dbReference type="RefSeq" id="WP_259082433.1">
    <property type="nucleotide sequence ID" value="NZ_JANUBB010000016.1"/>
</dbReference>
<dbReference type="GO" id="GO:0003697">
    <property type="term" value="F:single-stranded DNA binding"/>
    <property type="evidence" value="ECO:0007669"/>
    <property type="project" value="InterPro"/>
</dbReference>
<dbReference type="GO" id="GO:0009295">
    <property type="term" value="C:nucleoid"/>
    <property type="evidence" value="ECO:0007669"/>
    <property type="project" value="TreeGrafter"/>
</dbReference>
<dbReference type="InterPro" id="IPR011344">
    <property type="entry name" value="ssDNA-bd"/>
</dbReference>
<dbReference type="Proteomes" id="UP001155010">
    <property type="component" value="Unassembled WGS sequence"/>
</dbReference>
<dbReference type="EMBL" id="JANUBB010000016">
    <property type="protein sequence ID" value="MCS3953088.1"/>
    <property type="molecule type" value="Genomic_DNA"/>
</dbReference>
<keyword evidence="1 2" id="KW-0238">DNA-binding</keyword>
<organism evidence="4 5">
    <name type="scientific">Salinibacter ruber</name>
    <dbReference type="NCBI Taxonomy" id="146919"/>
    <lineage>
        <taxon>Bacteria</taxon>
        <taxon>Pseudomonadati</taxon>
        <taxon>Rhodothermota</taxon>
        <taxon>Rhodothermia</taxon>
        <taxon>Rhodothermales</taxon>
        <taxon>Salinibacteraceae</taxon>
        <taxon>Salinibacter</taxon>
    </lineage>
</organism>
<protein>
    <recommendedName>
        <fullName evidence="3">Single-stranded DNA-binding protein</fullName>
    </recommendedName>
</protein>
<accession>A0A9X2Z5P5</accession>
<evidence type="ECO:0000256" key="1">
    <source>
        <dbReference type="ARBA" id="ARBA00023125"/>
    </source>
</evidence>
<evidence type="ECO:0000256" key="2">
    <source>
        <dbReference type="PROSITE-ProRule" id="PRU00252"/>
    </source>
</evidence>
<dbReference type="PROSITE" id="PS50935">
    <property type="entry name" value="SSB"/>
    <property type="match status" value="1"/>
</dbReference>
<dbReference type="PIRSF" id="PIRSF002070">
    <property type="entry name" value="SSB"/>
    <property type="match status" value="1"/>
</dbReference>
<sequence length="68" mass="7620">MSRGINKVILIGYIGQPTDLQYTPNGKAVCNMSLATNEVFTDDDDNEVQNTEWHNMVAWDRFAESPAS</sequence>
<reference evidence="4" key="1">
    <citation type="submission" date="2022-08" db="EMBL/GenBank/DDBJ databases">
        <title>Genomic Encyclopedia of Type Strains, Phase V (KMG-V): Genome sequencing to study the core and pangenomes of soil and plant-associated prokaryotes.</title>
        <authorList>
            <person name="Whitman W."/>
        </authorList>
    </citation>
    <scope>NUCLEOTIDE SEQUENCE</scope>
    <source>
        <strain evidence="4">SP2017</strain>
    </source>
</reference>
<dbReference type="PANTHER" id="PTHR10302:SF27">
    <property type="entry name" value="SINGLE-STRANDED DNA-BINDING PROTEIN"/>
    <property type="match status" value="1"/>
</dbReference>
<dbReference type="Gene3D" id="2.40.50.140">
    <property type="entry name" value="Nucleic acid-binding proteins"/>
    <property type="match status" value="1"/>
</dbReference>
<proteinExistence type="predicted"/>
<evidence type="ECO:0000313" key="4">
    <source>
        <dbReference type="EMBL" id="MCS3953088.1"/>
    </source>
</evidence>
<gene>
    <name evidence="4" type="ORF">GGP83_003063</name>
</gene>
<dbReference type="PANTHER" id="PTHR10302">
    <property type="entry name" value="SINGLE-STRANDED DNA-BINDING PROTEIN"/>
    <property type="match status" value="1"/>
</dbReference>
<dbReference type="SUPFAM" id="SSF50249">
    <property type="entry name" value="Nucleic acid-binding proteins"/>
    <property type="match status" value="1"/>
</dbReference>
<evidence type="ECO:0000256" key="3">
    <source>
        <dbReference type="RuleBase" id="RU000524"/>
    </source>
</evidence>